<proteinExistence type="predicted"/>
<protein>
    <submittedName>
        <fullName evidence="1">9318_t:CDS:1</fullName>
    </submittedName>
</protein>
<dbReference type="Proteomes" id="UP000789920">
    <property type="component" value="Unassembled WGS sequence"/>
</dbReference>
<evidence type="ECO:0000313" key="2">
    <source>
        <dbReference type="Proteomes" id="UP000789920"/>
    </source>
</evidence>
<evidence type="ECO:0000313" key="1">
    <source>
        <dbReference type="EMBL" id="CAG8830385.1"/>
    </source>
</evidence>
<comment type="caution">
    <text evidence="1">The sequence shown here is derived from an EMBL/GenBank/DDBJ whole genome shotgun (WGS) entry which is preliminary data.</text>
</comment>
<dbReference type="EMBL" id="CAJVQC010099050">
    <property type="protein sequence ID" value="CAG8830385.1"/>
    <property type="molecule type" value="Genomic_DNA"/>
</dbReference>
<gene>
    <name evidence="1" type="ORF">RPERSI_LOCUS27793</name>
</gene>
<feature type="non-terminal residue" evidence="1">
    <location>
        <position position="1"/>
    </location>
</feature>
<feature type="non-terminal residue" evidence="1">
    <location>
        <position position="76"/>
    </location>
</feature>
<accession>A0ACA9S7D8</accession>
<reference evidence="1" key="1">
    <citation type="submission" date="2021-06" db="EMBL/GenBank/DDBJ databases">
        <authorList>
            <person name="Kallberg Y."/>
            <person name="Tangrot J."/>
            <person name="Rosling A."/>
        </authorList>
    </citation>
    <scope>NUCLEOTIDE SEQUENCE</scope>
    <source>
        <strain evidence="1">MA461A</strain>
    </source>
</reference>
<keyword evidence="2" id="KW-1185">Reference proteome</keyword>
<organism evidence="1 2">
    <name type="scientific">Racocetra persica</name>
    <dbReference type="NCBI Taxonomy" id="160502"/>
    <lineage>
        <taxon>Eukaryota</taxon>
        <taxon>Fungi</taxon>
        <taxon>Fungi incertae sedis</taxon>
        <taxon>Mucoromycota</taxon>
        <taxon>Glomeromycotina</taxon>
        <taxon>Glomeromycetes</taxon>
        <taxon>Diversisporales</taxon>
        <taxon>Gigasporaceae</taxon>
        <taxon>Racocetra</taxon>
    </lineage>
</organism>
<name>A0ACA9S7D8_9GLOM</name>
<sequence length="76" mass="8639">QPQYKPIPTEHQVPLIFAGVHGFLDKIDSKRVTEFEATFIPHLVSNHPDVLDTINKEGVISDATDKKLREILTEFL</sequence>